<dbReference type="InterPro" id="IPR050695">
    <property type="entry name" value="N-acetylmuramoyl_amidase_3"/>
</dbReference>
<sequence length="441" mass="47575">MKVYRANRQSNGQYTFAVATKDHKNDTGTYNMIVYGQNVQTRKLDTLLSGSHNYSATSQSSTAPAVSKPAEASKPVSTPTVAKPVETSKPATTPVVTKPAETPKATVIAGKVSASVTNTATGFNVALSNVSSTVSSVVVPVWSANGGQDDMKVYRANRQSNGQYTFAVATKDHKNDTGTYNMIVYGQNSQTRKLDTLLTTKHDVKSTTSQASQPAKPSQPSTPATTPVITTPQTTTTARSKTIFIDPGHGGRDSGASYGGVYEKNLVMSVANKLKNNLLQMGYNVLMSRTGDAYVDFVTERSRRANQSNADLFVSLHFNATGAGITNASGIETYWYQAYPEYQPKINQAKHNDPTRLAESQVLANKVQANLVRETGAVNRGVKRNTFAVLRETAIPAVLVEMGFMDNPTELQKIKQDSYHVRLAKALAQGINEWYGAVGGK</sequence>
<evidence type="ECO:0000313" key="5">
    <source>
        <dbReference type="Proteomes" id="UP000274117"/>
    </source>
</evidence>
<dbReference type="AlphaFoldDB" id="A0A3R8SAG1"/>
<dbReference type="CDD" id="cd02696">
    <property type="entry name" value="MurNAc-LAA"/>
    <property type="match status" value="1"/>
</dbReference>
<dbReference type="Proteomes" id="UP000274117">
    <property type="component" value="Unassembled WGS sequence"/>
</dbReference>
<reference evidence="4 5" key="1">
    <citation type="submission" date="2018-11" db="EMBL/GenBank/DDBJ databases">
        <authorList>
            <person name="Stevens M.J."/>
            <person name="Cernela N."/>
            <person name="Spoerry Serrano N."/>
            <person name="Schmitt S."/>
            <person name="Schrenzel J."/>
            <person name="Stephan R."/>
        </authorList>
    </citation>
    <scope>NUCLEOTIDE SEQUENCE [LARGE SCALE GENOMIC DNA]</scope>
    <source>
        <strain evidence="4 5">PP422</strain>
    </source>
</reference>
<feature type="compositionally biased region" description="Low complexity" evidence="2">
    <location>
        <begin position="221"/>
        <end position="237"/>
    </location>
</feature>
<evidence type="ECO:0000313" key="4">
    <source>
        <dbReference type="EMBL" id="RRR53934.1"/>
    </source>
</evidence>
<evidence type="ECO:0000256" key="2">
    <source>
        <dbReference type="SAM" id="MobiDB-lite"/>
    </source>
</evidence>
<proteinExistence type="predicted"/>
<dbReference type="Pfam" id="PF01520">
    <property type="entry name" value="Amidase_3"/>
    <property type="match status" value="1"/>
</dbReference>
<dbReference type="Gene3D" id="3.40.630.40">
    <property type="entry name" value="Zn-dependent exopeptidases"/>
    <property type="match status" value="1"/>
</dbReference>
<comment type="caution">
    <text evidence="4">The sequence shown here is derived from an EMBL/GenBank/DDBJ whole genome shotgun (WGS) entry which is preliminary data.</text>
</comment>
<accession>A0A3R8SAG1</accession>
<dbReference type="GO" id="GO:0030288">
    <property type="term" value="C:outer membrane-bounded periplasmic space"/>
    <property type="evidence" value="ECO:0007669"/>
    <property type="project" value="TreeGrafter"/>
</dbReference>
<dbReference type="SUPFAM" id="SSF53187">
    <property type="entry name" value="Zn-dependent exopeptidases"/>
    <property type="match status" value="1"/>
</dbReference>
<dbReference type="Pfam" id="PF08481">
    <property type="entry name" value="GBS_Bsp-like"/>
    <property type="match status" value="1"/>
</dbReference>
<protein>
    <recommendedName>
        <fullName evidence="3">MurNAc-LAA domain-containing protein</fullName>
    </recommendedName>
</protein>
<dbReference type="PANTHER" id="PTHR30404:SF0">
    <property type="entry name" value="N-ACETYLMURAMOYL-L-ALANINE AMIDASE AMIC"/>
    <property type="match status" value="1"/>
</dbReference>
<reference evidence="4 5" key="2">
    <citation type="submission" date="2018-12" db="EMBL/GenBank/DDBJ databases">
        <title>Whole-genome sequences of fifteen clinical Streptococcus suis strains isolated from pigs between 2006 and 2018.</title>
        <authorList>
            <person name="Stevens M.J.A."/>
            <person name="Cernela N."/>
            <person name="Spoerry Serrano N."/>
            <person name="Schmitt S."/>
            <person name="Schrenzel J."/>
            <person name="Stephan R."/>
        </authorList>
    </citation>
    <scope>NUCLEOTIDE SEQUENCE [LARGE SCALE GENOMIC DNA]</scope>
    <source>
        <strain evidence="4 5">PP422</strain>
    </source>
</reference>
<feature type="compositionally biased region" description="Polar residues" evidence="2">
    <location>
        <begin position="53"/>
        <end position="64"/>
    </location>
</feature>
<evidence type="ECO:0000259" key="3">
    <source>
        <dbReference type="SMART" id="SM00646"/>
    </source>
</evidence>
<dbReference type="GO" id="GO:0008745">
    <property type="term" value="F:N-acetylmuramoyl-L-alanine amidase activity"/>
    <property type="evidence" value="ECO:0007669"/>
    <property type="project" value="InterPro"/>
</dbReference>
<gene>
    <name evidence="4" type="ORF">EI998_03670</name>
</gene>
<name>A0A3R8SAG1_STRSU</name>
<dbReference type="PANTHER" id="PTHR30404">
    <property type="entry name" value="N-ACETYLMURAMOYL-L-ALANINE AMIDASE"/>
    <property type="match status" value="1"/>
</dbReference>
<feature type="region of interest" description="Disordered" evidence="2">
    <location>
        <begin position="53"/>
        <end position="98"/>
    </location>
</feature>
<dbReference type="Gene3D" id="2.60.40.3760">
    <property type="match status" value="2"/>
</dbReference>
<dbReference type="GO" id="GO:0009253">
    <property type="term" value="P:peptidoglycan catabolic process"/>
    <property type="evidence" value="ECO:0007669"/>
    <property type="project" value="InterPro"/>
</dbReference>
<dbReference type="InterPro" id="IPR013688">
    <property type="entry name" value="GBS_Bsp-like"/>
</dbReference>
<evidence type="ECO:0000256" key="1">
    <source>
        <dbReference type="ARBA" id="ARBA00022801"/>
    </source>
</evidence>
<organism evidence="4 5">
    <name type="scientific">Streptococcus suis</name>
    <dbReference type="NCBI Taxonomy" id="1307"/>
    <lineage>
        <taxon>Bacteria</taxon>
        <taxon>Bacillati</taxon>
        <taxon>Bacillota</taxon>
        <taxon>Bacilli</taxon>
        <taxon>Lactobacillales</taxon>
        <taxon>Streptococcaceae</taxon>
        <taxon>Streptococcus</taxon>
    </lineage>
</organism>
<dbReference type="InterPro" id="IPR002508">
    <property type="entry name" value="MurNAc-LAA_cat"/>
</dbReference>
<feature type="region of interest" description="Disordered" evidence="2">
    <location>
        <begin position="203"/>
        <end position="237"/>
    </location>
</feature>
<keyword evidence="1" id="KW-0378">Hydrolase</keyword>
<feature type="compositionally biased region" description="Polar residues" evidence="2">
    <location>
        <begin position="206"/>
        <end position="219"/>
    </location>
</feature>
<dbReference type="EMBL" id="RSDO01000005">
    <property type="protein sequence ID" value="RRR53934.1"/>
    <property type="molecule type" value="Genomic_DNA"/>
</dbReference>
<feature type="domain" description="MurNAc-LAA" evidence="3">
    <location>
        <begin position="302"/>
        <end position="432"/>
    </location>
</feature>
<dbReference type="SMART" id="SM00646">
    <property type="entry name" value="Ami_3"/>
    <property type="match status" value="1"/>
</dbReference>